<keyword evidence="6 7" id="KW-0051">Antiviral defense</keyword>
<keyword evidence="8" id="KW-0472">Membrane</keyword>
<keyword evidence="8" id="KW-1133">Transmembrane helix</keyword>
<dbReference type="GO" id="GO:0043571">
    <property type="term" value="P:maintenance of CRISPR repeat elements"/>
    <property type="evidence" value="ECO:0007669"/>
    <property type="project" value="UniProtKB-UniRule"/>
</dbReference>
<dbReference type="Gene3D" id="3.30.70.2650">
    <property type="match status" value="1"/>
</dbReference>
<keyword evidence="8" id="KW-0812">Transmembrane</keyword>
<evidence type="ECO:0000256" key="3">
    <source>
        <dbReference type="ARBA" id="ARBA00022759"/>
    </source>
</evidence>
<dbReference type="GO" id="GO:0046872">
    <property type="term" value="F:metal ion binding"/>
    <property type="evidence" value="ECO:0007669"/>
    <property type="project" value="UniProtKB-UniRule"/>
</dbReference>
<keyword evidence="2 7" id="KW-0479">Metal-binding</keyword>
<evidence type="ECO:0000256" key="2">
    <source>
        <dbReference type="ARBA" id="ARBA00022723"/>
    </source>
</evidence>
<feature type="transmembrane region" description="Helical" evidence="8">
    <location>
        <begin position="20"/>
        <end position="42"/>
    </location>
</feature>
<dbReference type="Pfam" id="PF20803">
    <property type="entry name" value="PaaX_M"/>
    <property type="match status" value="1"/>
</dbReference>
<dbReference type="EC" id="3.1.-.-" evidence="7"/>
<reference evidence="10 11" key="1">
    <citation type="journal article" date="2016" name="Nat. Commun.">
        <title>Thousands of microbial genomes shed light on interconnected biogeochemical processes in an aquifer system.</title>
        <authorList>
            <person name="Anantharaman K."/>
            <person name="Brown C.T."/>
            <person name="Hug L.A."/>
            <person name="Sharon I."/>
            <person name="Castelle C.J."/>
            <person name="Probst A.J."/>
            <person name="Thomas B.C."/>
            <person name="Singh A."/>
            <person name="Wilkins M.J."/>
            <person name="Karaoz U."/>
            <person name="Brodie E.L."/>
            <person name="Williams K.H."/>
            <person name="Hubbard S.S."/>
            <person name="Banfield J.F."/>
        </authorList>
    </citation>
    <scope>NUCLEOTIDE SEQUENCE [LARGE SCALE GENOMIC DNA]</scope>
</reference>
<evidence type="ECO:0000256" key="7">
    <source>
        <dbReference type="HAMAP-Rule" id="MF_01471"/>
    </source>
</evidence>
<evidence type="ECO:0000313" key="11">
    <source>
        <dbReference type="Proteomes" id="UP000178336"/>
    </source>
</evidence>
<dbReference type="STRING" id="1797724.A3A48_02260"/>
<dbReference type="GO" id="GO:0016787">
    <property type="term" value="F:hydrolase activity"/>
    <property type="evidence" value="ECO:0007669"/>
    <property type="project" value="UniProtKB-KW"/>
</dbReference>
<dbReference type="SUPFAM" id="SSF143430">
    <property type="entry name" value="TTP0101/SSO1404-like"/>
    <property type="match status" value="1"/>
</dbReference>
<comment type="caution">
    <text evidence="10">The sequence shown here is derived from an EMBL/GenBank/DDBJ whole genome shotgun (WGS) entry which is preliminary data.</text>
</comment>
<dbReference type="Proteomes" id="UP000178336">
    <property type="component" value="Unassembled WGS sequence"/>
</dbReference>
<dbReference type="HAMAP" id="MF_01471">
    <property type="entry name" value="Cas2"/>
    <property type="match status" value="1"/>
</dbReference>
<comment type="subunit">
    <text evidence="7">Homodimer, forms a heterotetramer with a Cas1 homodimer.</text>
</comment>
<dbReference type="GO" id="GO:0004521">
    <property type="term" value="F:RNA endonuclease activity"/>
    <property type="evidence" value="ECO:0007669"/>
    <property type="project" value="InterPro"/>
</dbReference>
<evidence type="ECO:0000313" key="10">
    <source>
        <dbReference type="EMBL" id="OGD93963.1"/>
    </source>
</evidence>
<dbReference type="InterPro" id="IPR048846">
    <property type="entry name" value="PaaX-like_central"/>
</dbReference>
<sequence length="195" mass="23577">MLRKKVVKAEKIDPTVKSVLILLGAGTFLAASIVFPGLPLILKPYLKQKHQDEIKEWKKFNQWRLRSVLKRMREQKLVEFVNNRKDQMIKITEGGKRRYLNYKLDEMELVPKWDGKWRLIVYDIPNKFKNERDHFRLFLKKMKFLKLQKSVYLTPYKCEDEIEYLRQVLRVTDDIKVLKVSQLENDHAYREYFGL</sequence>
<proteinExistence type="inferred from homology"/>
<gene>
    <name evidence="7" type="primary">cas2</name>
    <name evidence="10" type="ORF">A3A48_02260</name>
</gene>
<dbReference type="EMBL" id="MFBN01000055">
    <property type="protein sequence ID" value="OGD93963.1"/>
    <property type="molecule type" value="Genomic_DNA"/>
</dbReference>
<evidence type="ECO:0000256" key="8">
    <source>
        <dbReference type="SAM" id="Phobius"/>
    </source>
</evidence>
<keyword evidence="4 7" id="KW-0378">Hydrolase</keyword>
<feature type="domain" description="Transcriptional repressor PaaX-like central Cas2-like" evidence="9">
    <location>
        <begin position="112"/>
        <end position="184"/>
    </location>
</feature>
<dbReference type="GO" id="GO:0051607">
    <property type="term" value="P:defense response to virus"/>
    <property type="evidence" value="ECO:0007669"/>
    <property type="project" value="UniProtKB-UniRule"/>
</dbReference>
<dbReference type="NCBIfam" id="TIGR01573">
    <property type="entry name" value="cas2"/>
    <property type="match status" value="1"/>
</dbReference>
<comment type="cofactor">
    <cofactor evidence="7">
        <name>Mg(2+)</name>
        <dbReference type="ChEBI" id="CHEBI:18420"/>
    </cofactor>
</comment>
<organism evidence="10 11">
    <name type="scientific">Candidatus Curtissbacteria bacterium RIFCSPLOWO2_01_FULL_37_9</name>
    <dbReference type="NCBI Taxonomy" id="1797724"/>
    <lineage>
        <taxon>Bacteria</taxon>
        <taxon>Candidatus Curtissiibacteriota</taxon>
    </lineage>
</organism>
<keyword evidence="3 7" id="KW-0255">Endonuclease</keyword>
<protein>
    <recommendedName>
        <fullName evidence="7">CRISPR-associated endoribonuclease Cas2</fullName>
        <ecNumber evidence="7">3.1.-.-</ecNumber>
    </recommendedName>
</protein>
<comment type="function">
    <text evidence="7">CRISPR (clustered regularly interspaced short palindromic repeat), is an adaptive immune system that provides protection against mobile genetic elements (viruses, transposable elements and conjugative plasmids). CRISPR clusters contain sequences complementary to antecedent mobile elements and target invading nucleic acids. CRISPR clusters are transcribed and processed into CRISPR RNA (crRNA). Functions as a ssRNA-specific endoribonuclease. Involved in the integration of spacer DNA into the CRISPR cassette.</text>
</comment>
<name>A0A1F5GPY7_9BACT</name>
<dbReference type="AlphaFoldDB" id="A0A1F5GPY7"/>
<evidence type="ECO:0000259" key="9">
    <source>
        <dbReference type="Pfam" id="PF20803"/>
    </source>
</evidence>
<accession>A0A1F5GPY7</accession>
<evidence type="ECO:0000256" key="5">
    <source>
        <dbReference type="ARBA" id="ARBA00022842"/>
    </source>
</evidence>
<evidence type="ECO:0000256" key="1">
    <source>
        <dbReference type="ARBA" id="ARBA00022722"/>
    </source>
</evidence>
<evidence type="ECO:0000256" key="4">
    <source>
        <dbReference type="ARBA" id="ARBA00022801"/>
    </source>
</evidence>
<keyword evidence="5 7" id="KW-0460">Magnesium</keyword>
<evidence type="ECO:0000256" key="6">
    <source>
        <dbReference type="ARBA" id="ARBA00023118"/>
    </source>
</evidence>
<dbReference type="InterPro" id="IPR021127">
    <property type="entry name" value="CRISPR_associated_Cas2"/>
</dbReference>
<keyword evidence="1 7" id="KW-0540">Nuclease</keyword>
<feature type="binding site" evidence="7">
    <location>
        <position position="123"/>
    </location>
    <ligand>
        <name>Mg(2+)</name>
        <dbReference type="ChEBI" id="CHEBI:18420"/>
        <note>catalytic</note>
    </ligand>
</feature>
<comment type="similarity">
    <text evidence="7">Belongs to the CRISPR-associated endoribonuclease Cas2 protein family.</text>
</comment>